<dbReference type="AlphaFoldDB" id="A0A4V1IVK3"/>
<sequence>MERRQVGSNNVSAGCVPMLDRAAGNAAEWPTNETACVSKGGLTETTAGNHRSAADAATTVVVDRRTHLDVATFVDEYLRPNRPVLFGPALTRHWPVFSRWLTAKDEEEKGRSLDRSELPVDTRLDDIQKVKTQPTLWQPNFSWLQERFGDTTVTVTECPPLYRDSSDTSGTRQKTETPQETWRTHCMAFREFVTRWQTGHCLYLKDWHFQRTFPDEPLYTVPRPFQDDWLNRFWDQRTDVEDDYRFVYMGGDRTWTPMHADVFRCADAFDSPGALYSED</sequence>
<dbReference type="GO" id="GO:0043565">
    <property type="term" value="F:sequence-specific DNA binding"/>
    <property type="evidence" value="ECO:0007669"/>
    <property type="project" value="TreeGrafter"/>
</dbReference>
<dbReference type="STRING" id="78915.A0A4V1IVK3"/>
<dbReference type="PANTHER" id="PTHR12480">
    <property type="entry name" value="ARGININE DEMETHYLASE AND LYSYL-HYDROXYLASE JMJD"/>
    <property type="match status" value="1"/>
</dbReference>
<proteinExistence type="predicted"/>
<evidence type="ECO:0000313" key="3">
    <source>
        <dbReference type="Proteomes" id="UP000271241"/>
    </source>
</evidence>
<dbReference type="OrthoDB" id="424465at2759"/>
<dbReference type="PROSITE" id="PS51257">
    <property type="entry name" value="PROKAR_LIPOPROTEIN"/>
    <property type="match status" value="1"/>
</dbReference>
<dbReference type="EMBL" id="KZ993807">
    <property type="protein sequence ID" value="RKP04359.1"/>
    <property type="molecule type" value="Genomic_DNA"/>
</dbReference>
<dbReference type="SUPFAM" id="SSF51197">
    <property type="entry name" value="Clavaminate synthase-like"/>
    <property type="match status" value="1"/>
</dbReference>
<organism evidence="2 3">
    <name type="scientific">Thamnocephalis sphaerospora</name>
    <dbReference type="NCBI Taxonomy" id="78915"/>
    <lineage>
        <taxon>Eukaryota</taxon>
        <taxon>Fungi</taxon>
        <taxon>Fungi incertae sedis</taxon>
        <taxon>Zoopagomycota</taxon>
        <taxon>Zoopagomycotina</taxon>
        <taxon>Zoopagomycetes</taxon>
        <taxon>Zoopagales</taxon>
        <taxon>Sigmoideomycetaceae</taxon>
        <taxon>Thamnocephalis</taxon>
    </lineage>
</organism>
<dbReference type="Gene3D" id="2.60.120.650">
    <property type="entry name" value="Cupin"/>
    <property type="match status" value="1"/>
</dbReference>
<dbReference type="InterPro" id="IPR003347">
    <property type="entry name" value="JmjC_dom"/>
</dbReference>
<evidence type="ECO:0000259" key="1">
    <source>
        <dbReference type="PROSITE" id="PS51184"/>
    </source>
</evidence>
<feature type="domain" description="JmjC" evidence="1">
    <location>
        <begin position="210"/>
        <end position="279"/>
    </location>
</feature>
<evidence type="ECO:0000313" key="2">
    <source>
        <dbReference type="EMBL" id="RKP04359.1"/>
    </source>
</evidence>
<dbReference type="InterPro" id="IPR050910">
    <property type="entry name" value="JMJD6_ArgDemeth/LysHydrox"/>
</dbReference>
<dbReference type="GO" id="GO:0005634">
    <property type="term" value="C:nucleus"/>
    <property type="evidence" value="ECO:0007669"/>
    <property type="project" value="TreeGrafter"/>
</dbReference>
<reference evidence="3" key="1">
    <citation type="journal article" date="2018" name="Nat. Microbiol.">
        <title>Leveraging single-cell genomics to expand the fungal tree of life.</title>
        <authorList>
            <person name="Ahrendt S.R."/>
            <person name="Quandt C.A."/>
            <person name="Ciobanu D."/>
            <person name="Clum A."/>
            <person name="Salamov A."/>
            <person name="Andreopoulos B."/>
            <person name="Cheng J.F."/>
            <person name="Woyke T."/>
            <person name="Pelin A."/>
            <person name="Henrissat B."/>
            <person name="Reynolds N.K."/>
            <person name="Benny G.L."/>
            <person name="Smith M.E."/>
            <person name="James T.Y."/>
            <person name="Grigoriev I.V."/>
        </authorList>
    </citation>
    <scope>NUCLEOTIDE SEQUENCE [LARGE SCALE GENOMIC DNA]</scope>
    <source>
        <strain evidence="3">RSA 1356</strain>
    </source>
</reference>
<dbReference type="Proteomes" id="UP000271241">
    <property type="component" value="Unassembled WGS sequence"/>
</dbReference>
<dbReference type="GO" id="GO:0016706">
    <property type="term" value="F:2-oxoglutarate-dependent dioxygenase activity"/>
    <property type="evidence" value="ECO:0007669"/>
    <property type="project" value="TreeGrafter"/>
</dbReference>
<dbReference type="GO" id="GO:0045905">
    <property type="term" value="P:positive regulation of translational termination"/>
    <property type="evidence" value="ECO:0007669"/>
    <property type="project" value="TreeGrafter"/>
</dbReference>
<dbReference type="GO" id="GO:0005737">
    <property type="term" value="C:cytoplasm"/>
    <property type="evidence" value="ECO:0007669"/>
    <property type="project" value="TreeGrafter"/>
</dbReference>
<dbReference type="PROSITE" id="PS51184">
    <property type="entry name" value="JMJC"/>
    <property type="match status" value="1"/>
</dbReference>
<keyword evidence="3" id="KW-1185">Reference proteome</keyword>
<gene>
    <name evidence="2" type="ORF">THASP1DRAFT_33889</name>
</gene>
<dbReference type="PANTHER" id="PTHR12480:SF6">
    <property type="entry name" value="2-OXOGLUTARATE AND IRON-DEPENDENT OXYGENASE JMJD4"/>
    <property type="match status" value="1"/>
</dbReference>
<protein>
    <recommendedName>
        <fullName evidence="1">JmjC domain-containing protein</fullName>
    </recommendedName>
</protein>
<accession>A0A4V1IVK3</accession>
<name>A0A4V1IVK3_9FUNG</name>